<feature type="domain" description="PKD" evidence="2">
    <location>
        <begin position="64"/>
        <end position="106"/>
    </location>
</feature>
<dbReference type="EMBL" id="MVDD01000007">
    <property type="protein sequence ID" value="PKQ62871.1"/>
    <property type="molecule type" value="Genomic_DNA"/>
</dbReference>
<dbReference type="PROSITE" id="PS50093">
    <property type="entry name" value="PKD"/>
    <property type="match status" value="1"/>
</dbReference>
<dbReference type="RefSeq" id="WP_101261645.1">
    <property type="nucleotide sequence ID" value="NZ_MVDD01000007.1"/>
</dbReference>
<dbReference type="OrthoDB" id="1116290at2"/>
<dbReference type="InterPro" id="IPR013783">
    <property type="entry name" value="Ig-like_fold"/>
</dbReference>
<proteinExistence type="predicted"/>
<sequence length="338" mass="38630">MAKNTEEPRQFRIDSMISNFFILLLIPLLGLLGFKYFAYQAPPEVSFDVLGDKHMANAMLKFRNNTAGDHSYEWNFGDSTELVHEKSPIHTYAEHGDYTVTLKVNDKYEFQESIHIEKVKDDEPVVIIPRIAGPKQVYVGASAVFTCSAQGGSSWEWQVDGSSQMNSKRKSVKYTFTKPGYKTISLVVDGNREFTAQKKIYVRVKPSEKHKIAATTKSDVEKEKEYVPETPEVYQVFKDIEKKPVKDQSLPTDGELTVMFQQIADGTGDKEKFLKYFSENNKNLMARCNGDLLTFEAIIKDVEGKNIVIREFSTERINSAKIINVTIRYKKKRGFKND</sequence>
<dbReference type="InterPro" id="IPR022409">
    <property type="entry name" value="PKD/Chitinase_dom"/>
</dbReference>
<reference evidence="3 4" key="1">
    <citation type="journal article" date="2017" name="Front. Microbiol.">
        <title>Labilibaculum manganireducens gen. nov., sp. nov. and Labilibaculum filiforme sp. nov., Novel Bacteroidetes Isolated from Subsurface Sediments of the Baltic Sea.</title>
        <authorList>
            <person name="Vandieken V."/>
            <person name="Marshall I.P."/>
            <person name="Niemann H."/>
            <person name="Engelen B."/>
            <person name="Cypionka H."/>
        </authorList>
    </citation>
    <scope>NUCLEOTIDE SEQUENCE [LARGE SCALE GENOMIC DNA]</scope>
    <source>
        <strain evidence="3 4">59.16B</strain>
    </source>
</reference>
<keyword evidence="4" id="KW-1185">Reference proteome</keyword>
<name>A0A2N3HXU9_9BACT</name>
<accession>A0A2N3HXU9</accession>
<evidence type="ECO:0000259" key="2">
    <source>
        <dbReference type="PROSITE" id="PS50093"/>
    </source>
</evidence>
<gene>
    <name evidence="3" type="ORF">BZG02_11805</name>
</gene>
<evidence type="ECO:0000313" key="4">
    <source>
        <dbReference type="Proteomes" id="UP000233535"/>
    </source>
</evidence>
<keyword evidence="1" id="KW-0472">Membrane</keyword>
<dbReference type="Gene3D" id="2.60.40.10">
    <property type="entry name" value="Immunoglobulins"/>
    <property type="match status" value="2"/>
</dbReference>
<dbReference type="AlphaFoldDB" id="A0A2N3HXU9"/>
<dbReference type="InterPro" id="IPR000601">
    <property type="entry name" value="PKD_dom"/>
</dbReference>
<dbReference type="SMART" id="SM00089">
    <property type="entry name" value="PKD"/>
    <property type="match status" value="2"/>
</dbReference>
<evidence type="ECO:0000313" key="3">
    <source>
        <dbReference type="EMBL" id="PKQ62871.1"/>
    </source>
</evidence>
<comment type="caution">
    <text evidence="3">The sequence shown here is derived from an EMBL/GenBank/DDBJ whole genome shotgun (WGS) entry which is preliminary data.</text>
</comment>
<evidence type="ECO:0000256" key="1">
    <source>
        <dbReference type="SAM" id="Phobius"/>
    </source>
</evidence>
<organism evidence="3 4">
    <name type="scientific">Labilibaculum filiforme</name>
    <dbReference type="NCBI Taxonomy" id="1940526"/>
    <lineage>
        <taxon>Bacteria</taxon>
        <taxon>Pseudomonadati</taxon>
        <taxon>Bacteroidota</taxon>
        <taxon>Bacteroidia</taxon>
        <taxon>Marinilabiliales</taxon>
        <taxon>Marinifilaceae</taxon>
        <taxon>Labilibaculum</taxon>
    </lineage>
</organism>
<dbReference type="Proteomes" id="UP000233535">
    <property type="component" value="Unassembled WGS sequence"/>
</dbReference>
<protein>
    <recommendedName>
        <fullName evidence="2">PKD domain-containing protein</fullName>
    </recommendedName>
</protein>
<dbReference type="SUPFAM" id="SSF49299">
    <property type="entry name" value="PKD domain"/>
    <property type="match status" value="2"/>
</dbReference>
<feature type="transmembrane region" description="Helical" evidence="1">
    <location>
        <begin position="20"/>
        <end position="39"/>
    </location>
</feature>
<dbReference type="Pfam" id="PF18911">
    <property type="entry name" value="PKD_4"/>
    <property type="match status" value="1"/>
</dbReference>
<keyword evidence="1" id="KW-1133">Transmembrane helix</keyword>
<dbReference type="InterPro" id="IPR035986">
    <property type="entry name" value="PKD_dom_sf"/>
</dbReference>
<dbReference type="CDD" id="cd00146">
    <property type="entry name" value="PKD"/>
    <property type="match status" value="1"/>
</dbReference>
<keyword evidence="1" id="KW-0812">Transmembrane</keyword>